<feature type="compositionally biased region" description="Basic residues" evidence="1">
    <location>
        <begin position="445"/>
        <end position="461"/>
    </location>
</feature>
<dbReference type="InterPro" id="IPR019391">
    <property type="entry name" value="Storkhead-box_WHD"/>
</dbReference>
<dbReference type="GO" id="GO:0006357">
    <property type="term" value="P:regulation of transcription by RNA polymerase II"/>
    <property type="evidence" value="ECO:0007669"/>
    <property type="project" value="InterPro"/>
</dbReference>
<dbReference type="Pfam" id="PF10264">
    <property type="entry name" value="WHD_Storkhead"/>
    <property type="match status" value="1"/>
</dbReference>
<accession>A0A2A6CBW8</accession>
<dbReference type="InterPro" id="IPR040126">
    <property type="entry name" value="STOX1/2"/>
</dbReference>
<gene>
    <name evidence="2" type="primary">WBGene00277174</name>
</gene>
<dbReference type="Proteomes" id="UP000005239">
    <property type="component" value="Unassembled WGS sequence"/>
</dbReference>
<sequence>MMHQMEEEEDEELIEDEFFFNSSSLSKRAIAIPTPSKRRGGMGAPAQTSQKRERRVFSFFLFHDQGKINDTTIDCESKELNSEESIRWKERGRRELVSTREQKSADFAINESKRRKERRESEEEREGMRFKLIYLYQKKEKMSSSSPLSPALPQTEMGRGVSHTFPFESKQKLCGRVTVSVNIRLKAQTTETLVISFTGEHRSGRRLFDGLLEANSTSFWNKPFMDAMASLKYTGFVRPSTLFVTAPPHQLELIRAAYAKRMLKSLPRVSIASLGDMGCIRPVQQLPFVPLADAFLDGVAALNRIGRAATLSSVLDQIVNQCTQLDAPNHKMLSTTMDGLVEEGLICKVGQHMFVTPAASKTTVECQTGESMIVPPPPKKEGLLARLFTRKVASPCKGMEKKEKRSPLMVTSIPQPSSMFADWEFKGGKEEKREFRPPVYSTRPRTSRHHKRREDRHHRQQYRNPSSDEDNQYPIYPTTNYGPIDPPESIERFHREKKNQMNRVSVPMPSSVPIPSRARASTPTSSDSAYSRSVSEQSDNDDHTYVNLRNASELEETQFEECTLWNGPSTPIVT</sequence>
<accession>A0A8R1YRU9</accession>
<feature type="region of interest" description="Disordered" evidence="1">
    <location>
        <begin position="31"/>
        <end position="51"/>
    </location>
</feature>
<dbReference type="PANTHER" id="PTHR22437">
    <property type="entry name" value="WINGED HELIX DOMAIN-CONTAINING PROTEIN"/>
    <property type="match status" value="1"/>
</dbReference>
<name>A0A2A6CBW8_PRIPA</name>
<feature type="region of interest" description="Disordered" evidence="1">
    <location>
        <begin position="430"/>
        <end position="544"/>
    </location>
</feature>
<reference evidence="2" key="2">
    <citation type="submission" date="2022-06" db="UniProtKB">
        <authorList>
            <consortium name="EnsemblMetazoa"/>
        </authorList>
    </citation>
    <scope>IDENTIFICATION</scope>
    <source>
        <strain evidence="2">PS312</strain>
    </source>
</reference>
<organism evidence="2 3">
    <name type="scientific">Pristionchus pacificus</name>
    <name type="common">Parasitic nematode worm</name>
    <dbReference type="NCBI Taxonomy" id="54126"/>
    <lineage>
        <taxon>Eukaryota</taxon>
        <taxon>Metazoa</taxon>
        <taxon>Ecdysozoa</taxon>
        <taxon>Nematoda</taxon>
        <taxon>Chromadorea</taxon>
        <taxon>Rhabditida</taxon>
        <taxon>Rhabditina</taxon>
        <taxon>Diplogasteromorpha</taxon>
        <taxon>Diplogasteroidea</taxon>
        <taxon>Neodiplogasteridae</taxon>
        <taxon>Pristionchus</taxon>
    </lineage>
</organism>
<feature type="compositionally biased region" description="Polar residues" evidence="1">
    <location>
        <begin position="519"/>
        <end position="537"/>
    </location>
</feature>
<dbReference type="AlphaFoldDB" id="A0A2A6CBW8"/>
<keyword evidence="3" id="KW-1185">Reference proteome</keyword>
<evidence type="ECO:0000313" key="3">
    <source>
        <dbReference type="Proteomes" id="UP000005239"/>
    </source>
</evidence>
<dbReference type="EnsemblMetazoa" id="PPA38805.1">
    <property type="protein sequence ID" value="PPA38805.1"/>
    <property type="gene ID" value="WBGene00277174"/>
</dbReference>
<protein>
    <submittedName>
        <fullName evidence="2">Ham-1</fullName>
    </submittedName>
</protein>
<feature type="compositionally biased region" description="Low complexity" evidence="1">
    <location>
        <begin position="504"/>
        <end position="516"/>
    </location>
</feature>
<reference evidence="3" key="1">
    <citation type="journal article" date="2008" name="Nat. Genet.">
        <title>The Pristionchus pacificus genome provides a unique perspective on nematode lifestyle and parasitism.</title>
        <authorList>
            <person name="Dieterich C."/>
            <person name="Clifton S.W."/>
            <person name="Schuster L.N."/>
            <person name="Chinwalla A."/>
            <person name="Delehaunty K."/>
            <person name="Dinkelacker I."/>
            <person name="Fulton L."/>
            <person name="Fulton R."/>
            <person name="Godfrey J."/>
            <person name="Minx P."/>
            <person name="Mitreva M."/>
            <person name="Roeseler W."/>
            <person name="Tian H."/>
            <person name="Witte H."/>
            <person name="Yang S.P."/>
            <person name="Wilson R.K."/>
            <person name="Sommer R.J."/>
        </authorList>
    </citation>
    <scope>NUCLEOTIDE SEQUENCE [LARGE SCALE GENOMIC DNA]</scope>
    <source>
        <strain evidence="3">PS312</strain>
    </source>
</reference>
<evidence type="ECO:0000256" key="1">
    <source>
        <dbReference type="SAM" id="MobiDB-lite"/>
    </source>
</evidence>
<proteinExistence type="predicted"/>
<dbReference type="PANTHER" id="PTHR22437:SF0">
    <property type="entry name" value="FI21431P1"/>
    <property type="match status" value="1"/>
</dbReference>
<evidence type="ECO:0000313" key="2">
    <source>
        <dbReference type="EnsemblMetazoa" id="PPA38805.1"/>
    </source>
</evidence>
<dbReference type="OrthoDB" id="10020110at2759"/>